<dbReference type="EMBL" id="GBRH01253695">
    <property type="protein sequence ID" value="JAD44200.1"/>
    <property type="molecule type" value="Transcribed_RNA"/>
</dbReference>
<organism evidence="1">
    <name type="scientific">Arundo donax</name>
    <name type="common">Giant reed</name>
    <name type="synonym">Donax arundinaceus</name>
    <dbReference type="NCBI Taxonomy" id="35708"/>
    <lineage>
        <taxon>Eukaryota</taxon>
        <taxon>Viridiplantae</taxon>
        <taxon>Streptophyta</taxon>
        <taxon>Embryophyta</taxon>
        <taxon>Tracheophyta</taxon>
        <taxon>Spermatophyta</taxon>
        <taxon>Magnoliopsida</taxon>
        <taxon>Liliopsida</taxon>
        <taxon>Poales</taxon>
        <taxon>Poaceae</taxon>
        <taxon>PACMAD clade</taxon>
        <taxon>Arundinoideae</taxon>
        <taxon>Arundineae</taxon>
        <taxon>Arundo</taxon>
    </lineage>
</organism>
<evidence type="ECO:0000313" key="1">
    <source>
        <dbReference type="EMBL" id="JAD44200.1"/>
    </source>
</evidence>
<name>A0A0A9A5D1_ARUDO</name>
<reference evidence="1" key="1">
    <citation type="submission" date="2014-09" db="EMBL/GenBank/DDBJ databases">
        <authorList>
            <person name="Magalhaes I.L.F."/>
            <person name="Oliveira U."/>
            <person name="Santos F.R."/>
            <person name="Vidigal T.H.D.A."/>
            <person name="Brescovit A.D."/>
            <person name="Santos A.J."/>
        </authorList>
    </citation>
    <scope>NUCLEOTIDE SEQUENCE</scope>
    <source>
        <tissue evidence="1">Shoot tissue taken approximately 20 cm above the soil surface</tissue>
    </source>
</reference>
<accession>A0A0A9A5D1</accession>
<sequence>MGRSSMTIYGLQHTHGTLYSPRSNGKQWMMLSQKQ</sequence>
<proteinExistence type="predicted"/>
<protein>
    <submittedName>
        <fullName evidence="1">Uncharacterized protein</fullName>
    </submittedName>
</protein>
<dbReference type="AlphaFoldDB" id="A0A0A9A5D1"/>
<reference evidence="1" key="2">
    <citation type="journal article" date="2015" name="Data Brief">
        <title>Shoot transcriptome of the giant reed, Arundo donax.</title>
        <authorList>
            <person name="Barrero R.A."/>
            <person name="Guerrero F.D."/>
            <person name="Moolhuijzen P."/>
            <person name="Goolsby J.A."/>
            <person name="Tidwell J."/>
            <person name="Bellgard S.E."/>
            <person name="Bellgard M.I."/>
        </authorList>
    </citation>
    <scope>NUCLEOTIDE SEQUENCE</scope>
    <source>
        <tissue evidence="1">Shoot tissue taken approximately 20 cm above the soil surface</tissue>
    </source>
</reference>